<feature type="compositionally biased region" description="Basic and acidic residues" evidence="1">
    <location>
        <begin position="35"/>
        <end position="54"/>
    </location>
</feature>
<accession>A0AAV3XVW1</accession>
<dbReference type="AlphaFoldDB" id="A0AAV3XVW1"/>
<comment type="caution">
    <text evidence="2">The sequence shown here is derived from an EMBL/GenBank/DDBJ whole genome shotgun (WGS) entry which is preliminary data.</text>
</comment>
<keyword evidence="3" id="KW-1185">Reference proteome</keyword>
<dbReference type="EMBL" id="BLXT01000184">
    <property type="protein sequence ID" value="GFN74940.1"/>
    <property type="molecule type" value="Genomic_DNA"/>
</dbReference>
<evidence type="ECO:0000313" key="2">
    <source>
        <dbReference type="EMBL" id="GFN74940.1"/>
    </source>
</evidence>
<evidence type="ECO:0000313" key="3">
    <source>
        <dbReference type="Proteomes" id="UP000735302"/>
    </source>
</evidence>
<gene>
    <name evidence="2" type="ORF">PoB_000144600</name>
</gene>
<organism evidence="2 3">
    <name type="scientific">Plakobranchus ocellatus</name>
    <dbReference type="NCBI Taxonomy" id="259542"/>
    <lineage>
        <taxon>Eukaryota</taxon>
        <taxon>Metazoa</taxon>
        <taxon>Spiralia</taxon>
        <taxon>Lophotrochozoa</taxon>
        <taxon>Mollusca</taxon>
        <taxon>Gastropoda</taxon>
        <taxon>Heterobranchia</taxon>
        <taxon>Euthyneura</taxon>
        <taxon>Panpulmonata</taxon>
        <taxon>Sacoglossa</taxon>
        <taxon>Placobranchoidea</taxon>
        <taxon>Plakobranchidae</taxon>
        <taxon>Plakobranchus</taxon>
    </lineage>
</organism>
<evidence type="ECO:0000256" key="1">
    <source>
        <dbReference type="SAM" id="MobiDB-lite"/>
    </source>
</evidence>
<reference evidence="2 3" key="1">
    <citation type="journal article" date="2021" name="Elife">
        <title>Chloroplast acquisition without the gene transfer in kleptoplastic sea slugs, Plakobranchus ocellatus.</title>
        <authorList>
            <person name="Maeda T."/>
            <person name="Takahashi S."/>
            <person name="Yoshida T."/>
            <person name="Shimamura S."/>
            <person name="Takaki Y."/>
            <person name="Nagai Y."/>
            <person name="Toyoda A."/>
            <person name="Suzuki Y."/>
            <person name="Arimoto A."/>
            <person name="Ishii H."/>
            <person name="Satoh N."/>
            <person name="Nishiyama T."/>
            <person name="Hasebe M."/>
            <person name="Maruyama T."/>
            <person name="Minagawa J."/>
            <person name="Obokata J."/>
            <person name="Shigenobu S."/>
        </authorList>
    </citation>
    <scope>NUCLEOTIDE SEQUENCE [LARGE SCALE GENOMIC DNA]</scope>
</reference>
<name>A0AAV3XVW1_9GAST</name>
<feature type="compositionally biased region" description="Polar residues" evidence="1">
    <location>
        <begin position="57"/>
        <end position="77"/>
    </location>
</feature>
<proteinExistence type="predicted"/>
<sequence length="137" mass="15645">MSDDMENGESAGLISQRDRELNFTHNDSRIFNTDRTSKDFQRGRREGSAERKEQGNPAHNRTTSKTRAYNRMASNTREYNRMASNPRAYNRMASNTRAYNRMAPIQQKPPVLVNSAPVIDRASCFGVWPPPSYWGSA</sequence>
<dbReference type="Proteomes" id="UP000735302">
    <property type="component" value="Unassembled WGS sequence"/>
</dbReference>
<feature type="region of interest" description="Disordered" evidence="1">
    <location>
        <begin position="1"/>
        <end position="88"/>
    </location>
</feature>
<feature type="compositionally biased region" description="Basic and acidic residues" evidence="1">
    <location>
        <begin position="16"/>
        <end position="28"/>
    </location>
</feature>
<protein>
    <submittedName>
        <fullName evidence="2">Adenosylhomocysteinase</fullName>
    </submittedName>
</protein>